<dbReference type="AlphaFoldDB" id="A0A4Q2UJC6"/>
<evidence type="ECO:0000313" key="4">
    <source>
        <dbReference type="Proteomes" id="UP000290407"/>
    </source>
</evidence>
<protein>
    <recommendedName>
        <fullName evidence="5">Lipoprotein</fullName>
    </recommendedName>
</protein>
<evidence type="ECO:0000256" key="2">
    <source>
        <dbReference type="SAM" id="SignalP"/>
    </source>
</evidence>
<gene>
    <name evidence="3" type="ORF">EQG79_23020</name>
</gene>
<evidence type="ECO:0008006" key="5">
    <source>
        <dbReference type="Google" id="ProtNLM"/>
    </source>
</evidence>
<keyword evidence="4" id="KW-1185">Reference proteome</keyword>
<dbReference type="EMBL" id="SBLB01000007">
    <property type="protein sequence ID" value="RYC67585.1"/>
    <property type="molecule type" value="Genomic_DNA"/>
</dbReference>
<comment type="caution">
    <text evidence="3">The sequence shown here is derived from an EMBL/GenBank/DDBJ whole genome shotgun (WGS) entry which is preliminary data.</text>
</comment>
<dbReference type="PROSITE" id="PS51257">
    <property type="entry name" value="PROKAR_LIPOPROTEIN"/>
    <property type="match status" value="1"/>
</dbReference>
<evidence type="ECO:0000313" key="3">
    <source>
        <dbReference type="EMBL" id="RYC67585.1"/>
    </source>
</evidence>
<dbReference type="Proteomes" id="UP000290407">
    <property type="component" value="Unassembled WGS sequence"/>
</dbReference>
<feature type="region of interest" description="Disordered" evidence="1">
    <location>
        <begin position="55"/>
        <end position="97"/>
    </location>
</feature>
<accession>A0A4Q2UJC6</accession>
<feature type="compositionally biased region" description="Pro residues" evidence="1">
    <location>
        <begin position="73"/>
        <end position="87"/>
    </location>
</feature>
<proteinExistence type="predicted"/>
<name>A0A4Q2UJC6_9BACT</name>
<dbReference type="RefSeq" id="WP_129604538.1">
    <property type="nucleotide sequence ID" value="NZ_SBLB01000007.1"/>
</dbReference>
<reference evidence="3 4" key="1">
    <citation type="submission" date="2019-01" db="EMBL/GenBank/DDBJ databases">
        <title>Spirosoma flava sp. nov., a propanil-degrading bacterium isolated from herbicide-contaminated soil.</title>
        <authorList>
            <person name="Zhang L."/>
            <person name="Jiang J.-D."/>
        </authorList>
    </citation>
    <scope>NUCLEOTIDE SEQUENCE [LARGE SCALE GENOMIC DNA]</scope>
    <source>
        <strain evidence="3 4">TY50</strain>
    </source>
</reference>
<organism evidence="3 4">
    <name type="scientific">Spirosoma sordidisoli</name>
    <dbReference type="NCBI Taxonomy" id="2502893"/>
    <lineage>
        <taxon>Bacteria</taxon>
        <taxon>Pseudomonadati</taxon>
        <taxon>Bacteroidota</taxon>
        <taxon>Cytophagia</taxon>
        <taxon>Cytophagales</taxon>
        <taxon>Cytophagaceae</taxon>
        <taxon>Spirosoma</taxon>
    </lineage>
</organism>
<sequence>MKTIYKTFALLLVAVSFTACADSSIDPVKPALRPQSAVERPDSVQLVHIVPFNDNARPQSIPMDTPDAVSPVEPQPRPSVAPAPQPTGMPMYVSISQ</sequence>
<feature type="chain" id="PRO_5020541371" description="Lipoprotein" evidence="2">
    <location>
        <begin position="22"/>
        <end position="97"/>
    </location>
</feature>
<keyword evidence="2" id="KW-0732">Signal</keyword>
<feature type="signal peptide" evidence="2">
    <location>
        <begin position="1"/>
        <end position="21"/>
    </location>
</feature>
<evidence type="ECO:0000256" key="1">
    <source>
        <dbReference type="SAM" id="MobiDB-lite"/>
    </source>
</evidence>